<evidence type="ECO:0000256" key="1">
    <source>
        <dbReference type="ARBA" id="ARBA00009126"/>
    </source>
</evidence>
<feature type="compositionally biased region" description="Polar residues" evidence="3">
    <location>
        <begin position="170"/>
        <end position="181"/>
    </location>
</feature>
<feature type="region of interest" description="Disordered" evidence="3">
    <location>
        <begin position="157"/>
        <end position="220"/>
    </location>
</feature>
<protein>
    <submittedName>
        <fullName evidence="4">Myozenin 3</fullName>
    </submittedName>
</protein>
<dbReference type="AlphaFoldDB" id="A0A8C4L2Z3"/>
<gene>
    <name evidence="4" type="primary">MYOZ3</name>
</gene>
<dbReference type="GeneTree" id="ENSGT00950000183027"/>
<organism evidence="4 5">
    <name type="scientific">Equus asinus</name>
    <name type="common">Donkey</name>
    <name type="synonym">Equus africanus asinus</name>
    <dbReference type="NCBI Taxonomy" id="9793"/>
    <lineage>
        <taxon>Eukaryota</taxon>
        <taxon>Metazoa</taxon>
        <taxon>Chordata</taxon>
        <taxon>Craniata</taxon>
        <taxon>Vertebrata</taxon>
        <taxon>Euteleostomi</taxon>
        <taxon>Mammalia</taxon>
        <taxon>Eutheria</taxon>
        <taxon>Laurasiatheria</taxon>
        <taxon>Perissodactyla</taxon>
        <taxon>Equidae</taxon>
        <taxon>Equus</taxon>
    </lineage>
</organism>
<sequence length="325" mass="35718">MREHFPSNMEAGLCDLWRLPHPPWTSKRPQTPFQLRQPLLETSGWAKAGQSWDWVDQGLGGGLARGGGGLVHLWESLLHRMIPKEQKGPVMAAMEDLAGPVPLLDLGKKLSVPQDLMMEELSLRNNRGSLLFQKRQRRVQKFTFEFAASQRVTVAGSAKGKVPGAAEPGTVTNGPEGQNYRSELHIFPASPGGPEDAQPAASGAKSARSPSTLAPGYAEPLKSVPPEKFNHTAIPKGYRCPWQEFISYRDYQSDGRSHTPSPAEYRNFNKTPVPFGGPLVGEAMPRAGTPFVPELTSGLELLRLRPSFNRVAQGWVRNLPESEDL</sequence>
<accession>A0A8C4L2Z3</accession>
<dbReference type="Ensembl" id="ENSEAST00005003882.2">
    <property type="protein sequence ID" value="ENSEASP00005003543.1"/>
    <property type="gene ID" value="ENSEASG00005002724.2"/>
</dbReference>
<dbReference type="PANTHER" id="PTHR15941">
    <property type="entry name" value="MYOZENIN"/>
    <property type="match status" value="1"/>
</dbReference>
<comment type="similarity">
    <text evidence="1">Belongs to the myozenin family.</text>
</comment>
<dbReference type="Pfam" id="PF05556">
    <property type="entry name" value="Calsarcin"/>
    <property type="match status" value="1"/>
</dbReference>
<reference evidence="4" key="2">
    <citation type="submission" date="2025-08" db="UniProtKB">
        <authorList>
            <consortium name="Ensembl"/>
        </authorList>
    </citation>
    <scope>IDENTIFICATION</scope>
</reference>
<dbReference type="GO" id="GO:0030018">
    <property type="term" value="C:Z disc"/>
    <property type="evidence" value="ECO:0007669"/>
    <property type="project" value="InterPro"/>
</dbReference>
<dbReference type="GO" id="GO:0003779">
    <property type="term" value="F:actin binding"/>
    <property type="evidence" value="ECO:0007669"/>
    <property type="project" value="TreeGrafter"/>
</dbReference>
<dbReference type="PANTHER" id="PTHR15941:SF15">
    <property type="entry name" value="MYOZENIN-3"/>
    <property type="match status" value="1"/>
</dbReference>
<evidence type="ECO:0000313" key="5">
    <source>
        <dbReference type="Proteomes" id="UP000694387"/>
    </source>
</evidence>
<evidence type="ECO:0000256" key="2">
    <source>
        <dbReference type="ARBA" id="ARBA00022553"/>
    </source>
</evidence>
<proteinExistence type="inferred from homology"/>
<keyword evidence="5" id="KW-1185">Reference proteome</keyword>
<dbReference type="GO" id="GO:0031433">
    <property type="term" value="F:telethonin binding"/>
    <property type="evidence" value="ECO:0007669"/>
    <property type="project" value="TreeGrafter"/>
</dbReference>
<reference evidence="4" key="3">
    <citation type="submission" date="2025-09" db="UniProtKB">
        <authorList>
            <consortium name="Ensembl"/>
        </authorList>
    </citation>
    <scope>IDENTIFICATION</scope>
</reference>
<evidence type="ECO:0000313" key="4">
    <source>
        <dbReference type="Ensembl" id="ENSEASP00005003543.1"/>
    </source>
</evidence>
<name>A0A8C4L2Z3_EQUAS</name>
<dbReference type="InterPro" id="IPR008438">
    <property type="entry name" value="MYOZ"/>
</dbReference>
<reference evidence="4 5" key="1">
    <citation type="journal article" date="2020" name="Nat. Commun.">
        <title>Donkey genomes provide new insights into domestication and selection for coat color.</title>
        <authorList>
            <person name="Wang"/>
            <person name="C."/>
            <person name="Li"/>
            <person name="H."/>
            <person name="Guo"/>
            <person name="Y."/>
            <person name="Huang"/>
            <person name="J."/>
            <person name="Sun"/>
            <person name="Y."/>
            <person name="Min"/>
            <person name="J."/>
            <person name="Wang"/>
            <person name="J."/>
            <person name="Fang"/>
            <person name="X."/>
            <person name="Zhao"/>
            <person name="Z."/>
            <person name="Wang"/>
            <person name="S."/>
            <person name="Zhang"/>
            <person name="Y."/>
            <person name="Liu"/>
            <person name="Q."/>
            <person name="Jiang"/>
            <person name="Q."/>
            <person name="Wang"/>
            <person name="X."/>
            <person name="Guo"/>
            <person name="Y."/>
            <person name="Yang"/>
            <person name="C."/>
            <person name="Wang"/>
            <person name="Y."/>
            <person name="Tian"/>
            <person name="F."/>
            <person name="Zhuang"/>
            <person name="G."/>
            <person name="Fan"/>
            <person name="Y."/>
            <person name="Gao"/>
            <person name="Q."/>
            <person name="Li"/>
            <person name="Y."/>
            <person name="Ju"/>
            <person name="Z."/>
            <person name="Li"/>
            <person name="J."/>
            <person name="Li"/>
            <person name="R."/>
            <person name="Hou"/>
            <person name="M."/>
            <person name="Yang"/>
            <person name="G."/>
            <person name="Liu"/>
            <person name="G."/>
            <person name="Liu"/>
            <person name="W."/>
            <person name="Guo"/>
            <person name="J."/>
            <person name="Pan"/>
            <person name="S."/>
            <person name="Fan"/>
            <person name="G."/>
            <person name="Zhang"/>
            <person name="W."/>
            <person name="Zhang"/>
            <person name="R."/>
            <person name="Yu"/>
            <person name="J."/>
            <person name="Zhang"/>
            <person name="X."/>
            <person name="Yin"/>
            <person name="Q."/>
            <person name="Ji"/>
            <person name="C."/>
            <person name="Jin"/>
            <person name="Y."/>
            <person name="Yue"/>
            <person name="G."/>
            <person name="Liu"/>
            <person name="M."/>
            <person name="Xu"/>
            <person name="J."/>
            <person name="Liu"/>
            <person name="S."/>
            <person name="Jordana"/>
            <person name="J."/>
            <person name="Noce"/>
            <person name="A."/>
            <person name="Amills"/>
            <person name="M."/>
            <person name="Wu"/>
            <person name="D.D."/>
            <person name="Li"/>
            <person name="S."/>
            <person name="Zhou"/>
            <person name="X. and Zhong"/>
            <person name="J."/>
        </authorList>
    </citation>
    <scope>NUCLEOTIDE SEQUENCE [LARGE SCALE GENOMIC DNA]</scope>
</reference>
<evidence type="ECO:0000256" key="3">
    <source>
        <dbReference type="SAM" id="MobiDB-lite"/>
    </source>
</evidence>
<keyword evidence="2" id="KW-0597">Phosphoprotein</keyword>
<dbReference type="GO" id="GO:0051373">
    <property type="term" value="F:FATZ binding"/>
    <property type="evidence" value="ECO:0007669"/>
    <property type="project" value="TreeGrafter"/>
</dbReference>
<dbReference type="Proteomes" id="UP000694387">
    <property type="component" value="Chromosome 9"/>
</dbReference>
<dbReference type="GO" id="GO:0015629">
    <property type="term" value="C:actin cytoskeleton"/>
    <property type="evidence" value="ECO:0007669"/>
    <property type="project" value="TreeGrafter"/>
</dbReference>